<dbReference type="AlphaFoldDB" id="A0A0P6W5Z6"/>
<comment type="caution">
    <text evidence="1">The sequence shown here is derived from an EMBL/GenBank/DDBJ whole genome shotgun (WGS) entry which is preliminary data.</text>
</comment>
<reference evidence="1 2" key="2">
    <citation type="submission" date="2015-10" db="EMBL/GenBank/DDBJ databases">
        <title>Draft Genome Sequence of Prosthecomicrobium hirschii ATCC 27832.</title>
        <authorList>
            <person name="Daniel J."/>
            <person name="Givan S.A."/>
            <person name="Brun Y.V."/>
            <person name="Brown P.J."/>
        </authorList>
    </citation>
    <scope>NUCLEOTIDE SEQUENCE [LARGE SCALE GENOMIC DNA]</scope>
    <source>
        <strain evidence="1 2">16</strain>
    </source>
</reference>
<dbReference type="EMBL" id="LJYW01000001">
    <property type="protein sequence ID" value="KPL53928.1"/>
    <property type="molecule type" value="Genomic_DNA"/>
</dbReference>
<dbReference type="RefSeq" id="WP_054360093.1">
    <property type="nucleotide sequence ID" value="NZ_JAPCYQ010000001.1"/>
</dbReference>
<keyword evidence="2" id="KW-1185">Reference proteome</keyword>
<proteinExistence type="predicted"/>
<dbReference type="Proteomes" id="UP000048984">
    <property type="component" value="Unassembled WGS sequence"/>
</dbReference>
<evidence type="ECO:0000313" key="1">
    <source>
        <dbReference type="EMBL" id="KPL53928.1"/>
    </source>
</evidence>
<protein>
    <submittedName>
        <fullName evidence="1">Uncharacterized protein</fullName>
    </submittedName>
</protein>
<sequence>MCRPAFMTAGSPDSARAIGLADRFRYWSGASGRRYLFSSVAADTLDDLAEAVLLIVVEPDGEAAHGEPRLVWIGSIDRDGVRQGRSLGPIPHERTRCWAHFLARDEEARAAILADLAGS</sequence>
<name>A0A0P6W5Z6_9HYPH</name>
<gene>
    <name evidence="1" type="ORF">ABB55_18355</name>
</gene>
<accession>A0A0P6W5Z6</accession>
<reference evidence="1 2" key="1">
    <citation type="submission" date="2015-09" db="EMBL/GenBank/DDBJ databases">
        <authorList>
            <person name="Jackson K.R."/>
            <person name="Lunt B.L."/>
            <person name="Fisher J.N.B."/>
            <person name="Gardner A.V."/>
            <person name="Bailey M.E."/>
            <person name="Deus L.M."/>
            <person name="Earl A.S."/>
            <person name="Gibby P.D."/>
            <person name="Hartmann K.A."/>
            <person name="Liu J.E."/>
            <person name="Manci A.M."/>
            <person name="Nielsen D.A."/>
            <person name="Solomon M.B."/>
            <person name="Breakwell D.P."/>
            <person name="Burnett S.H."/>
            <person name="Grose J.H."/>
        </authorList>
    </citation>
    <scope>NUCLEOTIDE SEQUENCE [LARGE SCALE GENOMIC DNA]</scope>
    <source>
        <strain evidence="1 2">16</strain>
    </source>
</reference>
<organism evidence="1 2">
    <name type="scientific">Prosthecodimorpha hirschii</name>
    <dbReference type="NCBI Taxonomy" id="665126"/>
    <lineage>
        <taxon>Bacteria</taxon>
        <taxon>Pseudomonadati</taxon>
        <taxon>Pseudomonadota</taxon>
        <taxon>Alphaproteobacteria</taxon>
        <taxon>Hyphomicrobiales</taxon>
        <taxon>Ancalomicrobiaceae</taxon>
        <taxon>Prosthecodimorpha</taxon>
    </lineage>
</organism>
<evidence type="ECO:0000313" key="2">
    <source>
        <dbReference type="Proteomes" id="UP000048984"/>
    </source>
</evidence>